<proteinExistence type="predicted"/>
<name>A0A6A3XSV0_9STRA</name>
<dbReference type="Proteomes" id="UP000433483">
    <property type="component" value="Unassembled WGS sequence"/>
</dbReference>
<sequence>MLELAQEPVVQEPTEELAQELAQKLGAEDFVLELGGEDDAGGDAGAGEMPKAAQIVSIGIPCSCPFSPSVKRASAMRPVISFSSFDENRRRRSWRYRI</sequence>
<keyword evidence="2" id="KW-1185">Reference proteome</keyword>
<protein>
    <submittedName>
        <fullName evidence="1">Uncharacterized protein</fullName>
    </submittedName>
</protein>
<evidence type="ECO:0000313" key="2">
    <source>
        <dbReference type="Proteomes" id="UP000433483"/>
    </source>
</evidence>
<gene>
    <name evidence="1" type="ORF">PF005_g14432</name>
</gene>
<dbReference type="AlphaFoldDB" id="A0A6A3XSV0"/>
<organism evidence="1 2">
    <name type="scientific">Phytophthora fragariae</name>
    <dbReference type="NCBI Taxonomy" id="53985"/>
    <lineage>
        <taxon>Eukaryota</taxon>
        <taxon>Sar</taxon>
        <taxon>Stramenopiles</taxon>
        <taxon>Oomycota</taxon>
        <taxon>Peronosporomycetes</taxon>
        <taxon>Peronosporales</taxon>
        <taxon>Peronosporaceae</taxon>
        <taxon>Phytophthora</taxon>
    </lineage>
</organism>
<evidence type="ECO:0000313" key="1">
    <source>
        <dbReference type="EMBL" id="KAE9202797.1"/>
    </source>
</evidence>
<dbReference type="EMBL" id="QXGB01000851">
    <property type="protein sequence ID" value="KAE9202797.1"/>
    <property type="molecule type" value="Genomic_DNA"/>
</dbReference>
<reference evidence="1 2" key="1">
    <citation type="submission" date="2018-08" db="EMBL/GenBank/DDBJ databases">
        <title>Genomic investigation of the strawberry pathogen Phytophthora fragariae indicates pathogenicity is determined by transcriptional variation in three key races.</title>
        <authorList>
            <person name="Adams T.M."/>
            <person name="Armitage A.D."/>
            <person name="Sobczyk M.K."/>
            <person name="Bates H.J."/>
            <person name="Dunwell J.M."/>
            <person name="Nellist C.F."/>
            <person name="Harrison R.J."/>
        </authorList>
    </citation>
    <scope>NUCLEOTIDE SEQUENCE [LARGE SCALE GENOMIC DNA]</scope>
    <source>
        <strain evidence="1 2">NOV-27</strain>
    </source>
</reference>
<accession>A0A6A3XSV0</accession>
<comment type="caution">
    <text evidence="1">The sequence shown here is derived from an EMBL/GenBank/DDBJ whole genome shotgun (WGS) entry which is preliminary data.</text>
</comment>